<feature type="compositionally biased region" description="Polar residues" evidence="2">
    <location>
        <begin position="182"/>
        <end position="206"/>
    </location>
</feature>
<feature type="compositionally biased region" description="Low complexity" evidence="2">
    <location>
        <begin position="207"/>
        <end position="223"/>
    </location>
</feature>
<organism evidence="3 4">
    <name type="scientific">Protopolystoma xenopodis</name>
    <dbReference type="NCBI Taxonomy" id="117903"/>
    <lineage>
        <taxon>Eukaryota</taxon>
        <taxon>Metazoa</taxon>
        <taxon>Spiralia</taxon>
        <taxon>Lophotrochozoa</taxon>
        <taxon>Platyhelminthes</taxon>
        <taxon>Monogenea</taxon>
        <taxon>Polyopisthocotylea</taxon>
        <taxon>Polystomatidea</taxon>
        <taxon>Polystomatidae</taxon>
        <taxon>Protopolystoma</taxon>
    </lineage>
</organism>
<comment type="caution">
    <text evidence="3">The sequence shown here is derived from an EMBL/GenBank/DDBJ whole genome shotgun (WGS) entry which is preliminary data.</text>
</comment>
<feature type="compositionally biased region" description="Polar residues" evidence="2">
    <location>
        <begin position="46"/>
        <end position="56"/>
    </location>
</feature>
<dbReference type="EMBL" id="CAAALY010085849">
    <property type="protein sequence ID" value="VEL27238.1"/>
    <property type="molecule type" value="Genomic_DNA"/>
</dbReference>
<evidence type="ECO:0000256" key="2">
    <source>
        <dbReference type="SAM" id="MobiDB-lite"/>
    </source>
</evidence>
<dbReference type="Proteomes" id="UP000784294">
    <property type="component" value="Unassembled WGS sequence"/>
</dbReference>
<dbReference type="AlphaFoldDB" id="A0A448X3N9"/>
<proteinExistence type="predicted"/>
<feature type="coiled-coil region" evidence="1">
    <location>
        <begin position="136"/>
        <end position="165"/>
    </location>
</feature>
<feature type="compositionally biased region" description="Low complexity" evidence="2">
    <location>
        <begin position="230"/>
        <end position="251"/>
    </location>
</feature>
<reference evidence="3" key="1">
    <citation type="submission" date="2018-11" db="EMBL/GenBank/DDBJ databases">
        <authorList>
            <consortium name="Pathogen Informatics"/>
        </authorList>
    </citation>
    <scope>NUCLEOTIDE SEQUENCE</scope>
</reference>
<feature type="compositionally biased region" description="Polar residues" evidence="2">
    <location>
        <begin position="270"/>
        <end position="287"/>
    </location>
</feature>
<feature type="compositionally biased region" description="Low complexity" evidence="2">
    <location>
        <begin position="171"/>
        <end position="181"/>
    </location>
</feature>
<protein>
    <submittedName>
        <fullName evidence="3">Uncharacterized protein</fullName>
    </submittedName>
</protein>
<evidence type="ECO:0000313" key="3">
    <source>
        <dbReference type="EMBL" id="VEL27238.1"/>
    </source>
</evidence>
<accession>A0A448X3N9</accession>
<keyword evidence="1" id="KW-0175">Coiled coil</keyword>
<name>A0A448X3N9_9PLAT</name>
<keyword evidence="4" id="KW-1185">Reference proteome</keyword>
<feature type="region of interest" description="Disordered" evidence="2">
    <location>
        <begin position="171"/>
        <end position="298"/>
    </location>
</feature>
<evidence type="ECO:0000256" key="1">
    <source>
        <dbReference type="SAM" id="Coils"/>
    </source>
</evidence>
<feature type="region of interest" description="Disordered" evidence="2">
    <location>
        <begin position="46"/>
        <end position="68"/>
    </location>
</feature>
<evidence type="ECO:0000313" key="4">
    <source>
        <dbReference type="Proteomes" id="UP000784294"/>
    </source>
</evidence>
<feature type="non-terminal residue" evidence="3">
    <location>
        <position position="322"/>
    </location>
</feature>
<gene>
    <name evidence="3" type="ORF">PXEA_LOCUS20678</name>
</gene>
<feature type="compositionally biased region" description="Low complexity" evidence="2">
    <location>
        <begin position="57"/>
        <end position="68"/>
    </location>
</feature>
<dbReference type="OrthoDB" id="6288853at2759"/>
<sequence>MYFPGTSNTATVSQCKIPRGELMEVIQTVKGKYLRLPRTGDLFIVKSNTPASNPNESPSVSTTEASSSSMTIVADASAAETVSVMSTGTRPTVAMPNSLEQSIDSLNNEVPNAQSLQDEQQTQQQTLLQHNLPNQLEHQRQQLLNHQNQQQQVQQQQQLQQHQQQFLQQQTAISSQSTTRQPIAQGQSQDSLTTEDFISQHQHSAPQTQSLHSQPQQQQQLEQQSEKQHPQQISQNSTIQSHSSLQTSHSSASRRKTGASGIARSRRTKTTPATGVNALNSPETSAGTAGPDDSAVVRHPRTTEEQLVGVAAAAAAAMTATH</sequence>